<protein>
    <submittedName>
        <fullName evidence="1">Uncharacterized protein</fullName>
    </submittedName>
</protein>
<evidence type="ECO:0000313" key="2">
    <source>
        <dbReference type="Proteomes" id="UP000438448"/>
    </source>
</evidence>
<sequence>MLADASDPWFYDAYVLLEDMGDAYQDLVDEVAAGLRRLPGTSNLN</sequence>
<comment type="caution">
    <text evidence="1">The sequence shown here is derived from an EMBL/GenBank/DDBJ whole genome shotgun (WGS) entry which is preliminary data.</text>
</comment>
<keyword evidence="2" id="KW-1185">Reference proteome</keyword>
<reference evidence="1 2" key="1">
    <citation type="submission" date="2019-10" db="EMBL/GenBank/DDBJ databases">
        <title>Nocardia macrotermitis sp. nov. and Nocardia aurantia sp. nov., isolated from the gut of fungus growing-termite Macrotermes natalensis.</title>
        <authorList>
            <person name="Benndorf R."/>
            <person name="Schwitalla J."/>
            <person name="Martin K."/>
            <person name="De Beer W."/>
            <person name="Kaster A.-K."/>
            <person name="Vollmers J."/>
            <person name="Poulsen M."/>
            <person name="Beemelmanns C."/>
        </authorList>
    </citation>
    <scope>NUCLEOTIDE SEQUENCE [LARGE SCALE GENOMIC DNA]</scope>
    <source>
        <strain evidence="1 2">RB20</strain>
    </source>
</reference>
<dbReference type="AlphaFoldDB" id="A0A7K0CVL2"/>
<gene>
    <name evidence="1" type="ORF">NRB20_04950</name>
</gene>
<name>A0A7K0CVL2_9NOCA</name>
<dbReference type="Proteomes" id="UP000438448">
    <property type="component" value="Unassembled WGS sequence"/>
</dbReference>
<organism evidence="1 2">
    <name type="scientific">Nocardia macrotermitis</name>
    <dbReference type="NCBI Taxonomy" id="2585198"/>
    <lineage>
        <taxon>Bacteria</taxon>
        <taxon>Bacillati</taxon>
        <taxon>Actinomycetota</taxon>
        <taxon>Actinomycetes</taxon>
        <taxon>Mycobacteriales</taxon>
        <taxon>Nocardiaceae</taxon>
        <taxon>Nocardia</taxon>
    </lineage>
</organism>
<dbReference type="EMBL" id="WEGK01000001">
    <property type="protein sequence ID" value="MQY17431.1"/>
    <property type="molecule type" value="Genomic_DNA"/>
</dbReference>
<proteinExistence type="predicted"/>
<accession>A0A7K0CVL2</accession>
<evidence type="ECO:0000313" key="1">
    <source>
        <dbReference type="EMBL" id="MQY17431.1"/>
    </source>
</evidence>